<accession>A0A9P9WHW0</accession>
<gene>
    <name evidence="1" type="ORF">JX265_008375</name>
</gene>
<evidence type="ECO:0000313" key="2">
    <source>
        <dbReference type="Proteomes" id="UP000829685"/>
    </source>
</evidence>
<organism evidence="1 2">
    <name type="scientific">Neoarthrinium moseri</name>
    <dbReference type="NCBI Taxonomy" id="1658444"/>
    <lineage>
        <taxon>Eukaryota</taxon>
        <taxon>Fungi</taxon>
        <taxon>Dikarya</taxon>
        <taxon>Ascomycota</taxon>
        <taxon>Pezizomycotina</taxon>
        <taxon>Sordariomycetes</taxon>
        <taxon>Xylariomycetidae</taxon>
        <taxon>Amphisphaeriales</taxon>
        <taxon>Apiosporaceae</taxon>
        <taxon>Neoarthrinium</taxon>
    </lineage>
</organism>
<name>A0A9P9WHW0_9PEZI</name>
<sequence>MSEIRFSPVKVSPLPPNVREQWKEARAQLISVVQKLKAATAEGFIRRFAEAAIRDGCSELQLDQAYAICRNSGLGDVFVLARSDAEITEGAHSQELVFPFSS</sequence>
<reference evidence="1" key="1">
    <citation type="submission" date="2021-03" db="EMBL/GenBank/DDBJ databases">
        <title>Revisited historic fungal species revealed as producer of novel bioactive compounds through whole genome sequencing and comparative genomics.</title>
        <authorList>
            <person name="Vignolle G.A."/>
            <person name="Hochenegger N."/>
            <person name="Mach R.L."/>
            <person name="Mach-Aigner A.R."/>
            <person name="Javad Rahimi M."/>
            <person name="Salim K.A."/>
            <person name="Chan C.M."/>
            <person name="Lim L.B.L."/>
            <person name="Cai F."/>
            <person name="Druzhinina I.S."/>
            <person name="U'Ren J.M."/>
            <person name="Derntl C."/>
        </authorList>
    </citation>
    <scope>NUCLEOTIDE SEQUENCE</scope>
    <source>
        <strain evidence="1">TUCIM 5799</strain>
    </source>
</reference>
<evidence type="ECO:0000313" key="1">
    <source>
        <dbReference type="EMBL" id="KAI1864651.1"/>
    </source>
</evidence>
<dbReference type="EMBL" id="JAFIMR010000023">
    <property type="protein sequence ID" value="KAI1864651.1"/>
    <property type="molecule type" value="Genomic_DNA"/>
</dbReference>
<dbReference type="Proteomes" id="UP000829685">
    <property type="component" value="Unassembled WGS sequence"/>
</dbReference>
<protein>
    <submittedName>
        <fullName evidence="1">Uncharacterized protein</fullName>
    </submittedName>
</protein>
<proteinExistence type="predicted"/>
<keyword evidence="2" id="KW-1185">Reference proteome</keyword>
<comment type="caution">
    <text evidence="1">The sequence shown here is derived from an EMBL/GenBank/DDBJ whole genome shotgun (WGS) entry which is preliminary data.</text>
</comment>
<dbReference type="AlphaFoldDB" id="A0A9P9WHW0"/>